<evidence type="ECO:0000256" key="2">
    <source>
        <dbReference type="SAM" id="SignalP"/>
    </source>
</evidence>
<feature type="region of interest" description="Disordered" evidence="1">
    <location>
        <begin position="597"/>
        <end position="620"/>
    </location>
</feature>
<keyword evidence="2" id="KW-0732">Signal</keyword>
<organism evidence="4 5">
    <name type="scientific">Blastococcus deserti</name>
    <dbReference type="NCBI Taxonomy" id="2259033"/>
    <lineage>
        <taxon>Bacteria</taxon>
        <taxon>Bacillati</taxon>
        <taxon>Actinomycetota</taxon>
        <taxon>Actinomycetes</taxon>
        <taxon>Geodermatophilales</taxon>
        <taxon>Geodermatophilaceae</taxon>
        <taxon>Blastococcus</taxon>
    </lineage>
</organism>
<dbReference type="SUPFAM" id="SSF53474">
    <property type="entry name" value="alpha/beta-Hydrolases"/>
    <property type="match status" value="1"/>
</dbReference>
<keyword evidence="5" id="KW-1185">Reference proteome</keyword>
<sequence length="723" mass="76101">MRLPVTLTIGLLVAALGVATPSPARADPPCRQDLGESQPVLLVHGFTDSAETWSSLQPDRISMVKTLTKPGLTVDTFDYRAVNRNWVTDKGIGQALADRITCLAKTSRDNGGPGEVIVVGHSMGGLATRQAADLMGPVAVTRDLGLVITIGTPNLGSFWRGGRARTAVQRAVVDVLNLGCQVHPGALGVRPLCALAAAMANSQAGLAFAPGSDELTALPPFPPGLPVRAIAGVVNEASVDLFGQRLFLPGAGDLVVDKASALAGAAVPELGGGPVEISCSGWVLPPRTVCDHFNQTKSAEVAEQVSIGIDTYLAEVDPYNATYSLTCGGESADPFSVRVTDGHGSADNPVTGGSYDVNVAAVSTGELTGNGRAETAVLLYCSPQPSNFFVSEAVVFLGRRPTHQIRLATLDPYEGLYPIPIYDPEEFVVRDGRLVTGIDDYDADDSHADPPSLHFVYEWRWNGSEFLPSQISGDSDQSPSLAEQAKALTGTWEGTYTCAQGLTGLRLFMTAQDTGAVSADFTFFAVPSNPAVPSGHFTMTGSHSAAELRLIEDRWVTRPDNSWLMVDLTAPLPLKASMDLQGQVTGSAPACTTFSMRKTSADATPTPVEQPEPPSGGPVDPAPRIAAVDTYTEGALVYVSLSFTDPDGDAQGFGFRGINGAGWAEENQTFTETSYGRVTPGRIDYPFNHACGTGSPVESDIEAWIYDAAGHRSEPVAVHLGCQ</sequence>
<feature type="chain" id="PRO_5045654950" evidence="2">
    <location>
        <begin position="27"/>
        <end position="723"/>
    </location>
</feature>
<dbReference type="Gene3D" id="3.40.50.1820">
    <property type="entry name" value="alpha/beta hydrolase"/>
    <property type="match status" value="1"/>
</dbReference>
<dbReference type="EMBL" id="JBHUHP010000005">
    <property type="protein sequence ID" value="MFD2091177.1"/>
    <property type="molecule type" value="Genomic_DNA"/>
</dbReference>
<gene>
    <name evidence="4" type="ORF">ACFSHS_06265</name>
</gene>
<feature type="domain" description="AB hydrolase-1" evidence="3">
    <location>
        <begin position="40"/>
        <end position="261"/>
    </location>
</feature>
<dbReference type="RefSeq" id="WP_376873191.1">
    <property type="nucleotide sequence ID" value="NZ_JBHUHP010000005.1"/>
</dbReference>
<dbReference type="InterPro" id="IPR029058">
    <property type="entry name" value="AB_hydrolase_fold"/>
</dbReference>
<dbReference type="Proteomes" id="UP001597402">
    <property type="component" value="Unassembled WGS sequence"/>
</dbReference>
<protein>
    <submittedName>
        <fullName evidence="4">Esterase/lipase family protein</fullName>
    </submittedName>
</protein>
<proteinExistence type="predicted"/>
<evidence type="ECO:0000313" key="4">
    <source>
        <dbReference type="EMBL" id="MFD2091177.1"/>
    </source>
</evidence>
<reference evidence="5" key="1">
    <citation type="journal article" date="2019" name="Int. J. Syst. Evol. Microbiol.">
        <title>The Global Catalogue of Microorganisms (GCM) 10K type strain sequencing project: providing services to taxonomists for standard genome sequencing and annotation.</title>
        <authorList>
            <consortium name="The Broad Institute Genomics Platform"/>
            <consortium name="The Broad Institute Genome Sequencing Center for Infectious Disease"/>
            <person name="Wu L."/>
            <person name="Ma J."/>
        </authorList>
    </citation>
    <scope>NUCLEOTIDE SEQUENCE [LARGE SCALE GENOMIC DNA]</scope>
    <source>
        <strain evidence="5">JCM 3338</strain>
    </source>
</reference>
<evidence type="ECO:0000259" key="3">
    <source>
        <dbReference type="Pfam" id="PF12697"/>
    </source>
</evidence>
<comment type="caution">
    <text evidence="4">The sequence shown here is derived from an EMBL/GenBank/DDBJ whole genome shotgun (WGS) entry which is preliminary data.</text>
</comment>
<name>A0ABW4X6Z7_9ACTN</name>
<dbReference type="Pfam" id="PF12697">
    <property type="entry name" value="Abhydrolase_6"/>
    <property type="match status" value="1"/>
</dbReference>
<evidence type="ECO:0000313" key="5">
    <source>
        <dbReference type="Proteomes" id="UP001597402"/>
    </source>
</evidence>
<evidence type="ECO:0000256" key="1">
    <source>
        <dbReference type="SAM" id="MobiDB-lite"/>
    </source>
</evidence>
<accession>A0ABW4X6Z7</accession>
<dbReference type="InterPro" id="IPR000073">
    <property type="entry name" value="AB_hydrolase_1"/>
</dbReference>
<feature type="signal peptide" evidence="2">
    <location>
        <begin position="1"/>
        <end position="26"/>
    </location>
</feature>